<dbReference type="AlphaFoldDB" id="A0A5Q2FC58"/>
<dbReference type="EC" id="2.3.1.189" evidence="4"/>
<evidence type="ECO:0000256" key="4">
    <source>
        <dbReference type="HAMAP-Rule" id="MF_01698"/>
    </source>
</evidence>
<comment type="subunit">
    <text evidence="4">Monomer.</text>
</comment>
<feature type="domain" description="N-acetyltransferase" evidence="5">
    <location>
        <begin position="152"/>
        <end position="292"/>
    </location>
</feature>
<organism evidence="6 7">
    <name type="scientific">Raineyella fluvialis</name>
    <dbReference type="NCBI Taxonomy" id="2662261"/>
    <lineage>
        <taxon>Bacteria</taxon>
        <taxon>Bacillati</taxon>
        <taxon>Actinomycetota</taxon>
        <taxon>Actinomycetes</taxon>
        <taxon>Propionibacteriales</taxon>
        <taxon>Propionibacteriaceae</taxon>
        <taxon>Raineyella</taxon>
    </lineage>
</organism>
<feature type="binding site" evidence="4">
    <location>
        <begin position="236"/>
        <end position="242"/>
    </location>
    <ligand>
        <name>acetyl-CoA</name>
        <dbReference type="ChEBI" id="CHEBI:57288"/>
        <label>2</label>
    </ligand>
</feature>
<dbReference type="GO" id="GO:0035447">
    <property type="term" value="F:mycothiol synthase activity"/>
    <property type="evidence" value="ECO:0007669"/>
    <property type="project" value="UniProtKB-UniRule"/>
</dbReference>
<evidence type="ECO:0000259" key="5">
    <source>
        <dbReference type="PROSITE" id="PS51186"/>
    </source>
</evidence>
<keyword evidence="3 4" id="KW-0012">Acyltransferase</keyword>
<evidence type="ECO:0000256" key="2">
    <source>
        <dbReference type="ARBA" id="ARBA00022737"/>
    </source>
</evidence>
<dbReference type="RefSeq" id="WP_153572500.1">
    <property type="nucleotide sequence ID" value="NZ_CP045725.1"/>
</dbReference>
<evidence type="ECO:0000256" key="3">
    <source>
        <dbReference type="ARBA" id="ARBA00023315"/>
    </source>
</evidence>
<dbReference type="Pfam" id="PF00583">
    <property type="entry name" value="Acetyltransf_1"/>
    <property type="match status" value="1"/>
</dbReference>
<sequence>MRFEPEVLDELDATQRAQILALVAEVTAVDGTDPLNEAARMSLESGARSARHILLVGPTGPEAYANLQHTGAAETIQLAVAPEARFTGLGTAVLATALAIVPDGATGAVWSFGDLPAARGFARTNGLRPVRELLVMESLLDTVPSLRLPAGVTIRGFRADDEAAVLDVNARAFAHHPEQGAMDTADFAARRAEPWFRAEDLLVAERDGQVVGFHWTKRHDSALWEVYVIGVDPDLHGGGIGKALLRAGMRHMADERGQRVQLYVEGDQETAIGLYRAHGFRTTHKDVLYAPA</sequence>
<feature type="binding site" evidence="4">
    <location>
        <position position="37"/>
    </location>
    <ligand>
        <name>1D-myo-inositol 2-(L-cysteinylamino)-2-deoxy-alpha-D-glucopyranoside</name>
        <dbReference type="ChEBI" id="CHEBI:58887"/>
    </ligand>
</feature>
<evidence type="ECO:0000313" key="6">
    <source>
        <dbReference type="EMBL" id="QGF23971.1"/>
    </source>
</evidence>
<evidence type="ECO:0000313" key="7">
    <source>
        <dbReference type="Proteomes" id="UP000386847"/>
    </source>
</evidence>
<feature type="binding site" evidence="4">
    <location>
        <position position="225"/>
    </location>
    <ligand>
        <name>1D-myo-inositol 2-(L-cysteinylamino)-2-deoxy-alpha-D-glucopyranoside</name>
        <dbReference type="ChEBI" id="CHEBI:58887"/>
    </ligand>
</feature>
<feature type="binding site" evidence="4">
    <location>
        <begin position="78"/>
        <end position="80"/>
    </location>
    <ligand>
        <name>acetyl-CoA</name>
        <dbReference type="ChEBI" id="CHEBI:57288"/>
        <label>1</label>
    </ligand>
</feature>
<dbReference type="PROSITE" id="PS51186">
    <property type="entry name" value="GNAT"/>
    <property type="match status" value="1"/>
</dbReference>
<keyword evidence="1 4" id="KW-0808">Transferase</keyword>
<name>A0A5Q2FC58_9ACTN</name>
<comment type="caution">
    <text evidence="4">Lacks conserved residue(s) required for the propagation of feature annotation.</text>
</comment>
<dbReference type="GO" id="GO:0008999">
    <property type="term" value="F:protein-N-terminal-alanine acetyltransferase activity"/>
    <property type="evidence" value="ECO:0007669"/>
    <property type="project" value="TreeGrafter"/>
</dbReference>
<proteinExistence type="inferred from homology"/>
<dbReference type="KEGG" id="rain:Rai3103_10105"/>
<protein>
    <recommendedName>
        <fullName evidence="4">Mycothiol acetyltransferase</fullName>
        <shortName evidence="4">MSH acetyltransferase</shortName>
        <ecNumber evidence="4">2.3.1.189</ecNumber>
    </recommendedName>
    <alternativeName>
        <fullName evidence="4">Mycothiol synthase</fullName>
    </alternativeName>
</protein>
<comment type="similarity">
    <text evidence="4">Belongs to the acetyltransferase family. MshD subfamily.</text>
</comment>
<dbReference type="Proteomes" id="UP000386847">
    <property type="component" value="Chromosome"/>
</dbReference>
<dbReference type="InterPro" id="IPR017813">
    <property type="entry name" value="Mycothiol_AcTrfase"/>
</dbReference>
<dbReference type="SUPFAM" id="SSF55729">
    <property type="entry name" value="Acyl-CoA N-acyltransferases (Nat)"/>
    <property type="match status" value="1"/>
</dbReference>
<dbReference type="CDD" id="cd04301">
    <property type="entry name" value="NAT_SF"/>
    <property type="match status" value="1"/>
</dbReference>
<reference evidence="6 7" key="1">
    <citation type="submission" date="2019-10" db="EMBL/GenBank/DDBJ databases">
        <title>Genomic analysis of Raineyella sp. CBA3103.</title>
        <authorList>
            <person name="Roh S.W."/>
        </authorList>
    </citation>
    <scope>NUCLEOTIDE SEQUENCE [LARGE SCALE GENOMIC DNA]</scope>
    <source>
        <strain evidence="6 7">CBA3103</strain>
    </source>
</reference>
<feature type="binding site" evidence="4">
    <location>
        <begin position="229"/>
        <end position="231"/>
    </location>
    <ligand>
        <name>acetyl-CoA</name>
        <dbReference type="ChEBI" id="CHEBI:57288"/>
        <label>2</label>
    </ligand>
</feature>
<evidence type="ECO:0000256" key="1">
    <source>
        <dbReference type="ARBA" id="ARBA00022679"/>
    </source>
</evidence>
<dbReference type="NCBIfam" id="TIGR03448">
    <property type="entry name" value="mycothiol_MshD"/>
    <property type="match status" value="1"/>
</dbReference>
<dbReference type="GO" id="GO:0010125">
    <property type="term" value="P:mycothiol biosynthetic process"/>
    <property type="evidence" value="ECO:0007669"/>
    <property type="project" value="UniProtKB-UniRule"/>
</dbReference>
<feature type="binding site" evidence="4">
    <location>
        <position position="263"/>
    </location>
    <ligand>
        <name>1D-myo-inositol 2-(L-cysteinylamino)-2-deoxy-alpha-D-glucopyranoside</name>
        <dbReference type="ChEBI" id="CHEBI:58887"/>
    </ligand>
</feature>
<dbReference type="Gene3D" id="3.40.630.30">
    <property type="match status" value="1"/>
</dbReference>
<dbReference type="PANTHER" id="PTHR43617:SF31">
    <property type="entry name" value="MYCOTHIOL ACETYLTRANSFERASE"/>
    <property type="match status" value="1"/>
</dbReference>
<dbReference type="PIRSF" id="PIRSF021524">
    <property type="entry name" value="MSH_acetyltransferase"/>
    <property type="match status" value="1"/>
</dbReference>
<dbReference type="PANTHER" id="PTHR43617">
    <property type="entry name" value="L-AMINO ACID N-ACETYLTRANSFERASE"/>
    <property type="match status" value="1"/>
</dbReference>
<dbReference type="InterPro" id="IPR050276">
    <property type="entry name" value="MshD_Acetyltransferase"/>
</dbReference>
<feature type="binding site" evidence="4">
    <location>
        <position position="178"/>
    </location>
    <ligand>
        <name>1D-myo-inositol 2-(L-cysteinylamino)-2-deoxy-alpha-D-glucopyranoside</name>
        <dbReference type="ChEBI" id="CHEBI:58887"/>
    </ligand>
</feature>
<keyword evidence="2 4" id="KW-0677">Repeat</keyword>
<feature type="binding site" evidence="4">
    <location>
        <position position="217"/>
    </location>
    <ligand>
        <name>1D-myo-inositol 2-(L-cysteinylamino)-2-deoxy-alpha-D-glucopyranoside</name>
        <dbReference type="ChEBI" id="CHEBI:58887"/>
    </ligand>
</feature>
<keyword evidence="7" id="KW-1185">Reference proteome</keyword>
<gene>
    <name evidence="4 6" type="primary">mshD</name>
    <name evidence="6" type="ORF">Rai3103_10105</name>
</gene>
<accession>A0A5Q2FC58</accession>
<comment type="catalytic activity">
    <reaction evidence="4">
        <text>1D-myo-inositol 2-(L-cysteinylamino)-2-deoxy-alpha-D-glucopyranoside + acetyl-CoA = mycothiol + CoA + H(+)</text>
        <dbReference type="Rhea" id="RHEA:26172"/>
        <dbReference type="ChEBI" id="CHEBI:15378"/>
        <dbReference type="ChEBI" id="CHEBI:16768"/>
        <dbReference type="ChEBI" id="CHEBI:57287"/>
        <dbReference type="ChEBI" id="CHEBI:57288"/>
        <dbReference type="ChEBI" id="CHEBI:58887"/>
        <dbReference type="EC" id="2.3.1.189"/>
    </reaction>
</comment>
<dbReference type="HAMAP" id="MF_01698">
    <property type="entry name" value="MshD"/>
    <property type="match status" value="1"/>
</dbReference>
<dbReference type="EMBL" id="CP045725">
    <property type="protein sequence ID" value="QGF23971.1"/>
    <property type="molecule type" value="Genomic_DNA"/>
</dbReference>
<comment type="function">
    <text evidence="4">Catalyzes the transfer of acetyl from acetyl-CoA to desacetylmycothiol (Cys-GlcN-Ins) to form mycothiol.</text>
</comment>
<dbReference type="InterPro" id="IPR000182">
    <property type="entry name" value="GNAT_dom"/>
</dbReference>
<dbReference type="InterPro" id="IPR016181">
    <property type="entry name" value="Acyl_CoA_acyltransferase"/>
</dbReference>